<dbReference type="InterPro" id="IPR036397">
    <property type="entry name" value="RNaseH_sf"/>
</dbReference>
<evidence type="ECO:0000256" key="5">
    <source>
        <dbReference type="ARBA" id="ARBA00022490"/>
    </source>
</evidence>
<evidence type="ECO:0000256" key="7">
    <source>
        <dbReference type="ARBA" id="ARBA00022723"/>
    </source>
</evidence>
<dbReference type="InterPro" id="IPR024567">
    <property type="entry name" value="RNase_HII/HIII_dom"/>
</dbReference>
<dbReference type="EC" id="3.1.26.4" evidence="11"/>
<evidence type="ECO:0000256" key="3">
    <source>
        <dbReference type="ARBA" id="ARBA00004496"/>
    </source>
</evidence>
<feature type="binding site" evidence="10">
    <location>
        <position position="32"/>
    </location>
    <ligand>
        <name>a divalent metal cation</name>
        <dbReference type="ChEBI" id="CHEBI:60240"/>
    </ligand>
</feature>
<dbReference type="GO" id="GO:0006298">
    <property type="term" value="P:mismatch repair"/>
    <property type="evidence" value="ECO:0007669"/>
    <property type="project" value="TreeGrafter"/>
</dbReference>
<dbReference type="GO" id="GO:0032299">
    <property type="term" value="C:ribonuclease H2 complex"/>
    <property type="evidence" value="ECO:0007669"/>
    <property type="project" value="TreeGrafter"/>
</dbReference>
<feature type="domain" description="RNase H type-2" evidence="12">
    <location>
        <begin position="26"/>
        <end position="234"/>
    </location>
</feature>
<keyword evidence="9 10" id="KW-0378">Hydrolase</keyword>
<dbReference type="GO" id="GO:0046872">
    <property type="term" value="F:metal ion binding"/>
    <property type="evidence" value="ECO:0007669"/>
    <property type="project" value="UniProtKB-KW"/>
</dbReference>
<dbReference type="OrthoDB" id="9777935at2"/>
<dbReference type="CDD" id="cd06590">
    <property type="entry name" value="RNase_HII_bacteria_HIII_like"/>
    <property type="match status" value="1"/>
</dbReference>
<comment type="subcellular location">
    <subcellularLocation>
        <location evidence="3">Cytoplasm</location>
    </subcellularLocation>
</comment>
<keyword evidence="7 10" id="KW-0479">Metal-binding</keyword>
<evidence type="ECO:0000256" key="8">
    <source>
        <dbReference type="ARBA" id="ARBA00022759"/>
    </source>
</evidence>
<evidence type="ECO:0000256" key="10">
    <source>
        <dbReference type="PROSITE-ProRule" id="PRU01319"/>
    </source>
</evidence>
<evidence type="ECO:0000256" key="9">
    <source>
        <dbReference type="ARBA" id="ARBA00022801"/>
    </source>
</evidence>
<comment type="catalytic activity">
    <reaction evidence="1 10 11">
        <text>Endonucleolytic cleavage to 5'-phosphomonoester.</text>
        <dbReference type="EC" id="3.1.26.4"/>
    </reaction>
</comment>
<dbReference type="Proteomes" id="UP000320801">
    <property type="component" value="Unassembled WGS sequence"/>
</dbReference>
<name>A0A507SIM4_9BACT</name>
<comment type="cofactor">
    <cofactor evidence="10">
        <name>Mn(2+)</name>
        <dbReference type="ChEBI" id="CHEBI:29035"/>
    </cofactor>
    <cofactor evidence="10">
        <name>Mg(2+)</name>
        <dbReference type="ChEBI" id="CHEBI:18420"/>
    </cofactor>
    <text evidence="10">Manganese or magnesium. Binds 1 divalent metal ion per monomer in the absence of substrate. May bind a second metal ion after substrate binding.</text>
</comment>
<evidence type="ECO:0000259" key="12">
    <source>
        <dbReference type="PROSITE" id="PS51975"/>
    </source>
</evidence>
<keyword evidence="6 10" id="KW-0540">Nuclease</keyword>
<dbReference type="GO" id="GO:0004523">
    <property type="term" value="F:RNA-DNA hybrid ribonuclease activity"/>
    <property type="evidence" value="ECO:0007669"/>
    <property type="project" value="UniProtKB-UniRule"/>
</dbReference>
<dbReference type="PROSITE" id="PS51975">
    <property type="entry name" value="RNASE_H_2"/>
    <property type="match status" value="1"/>
</dbReference>
<evidence type="ECO:0000256" key="4">
    <source>
        <dbReference type="ARBA" id="ARBA00008378"/>
    </source>
</evidence>
<dbReference type="SUPFAM" id="SSF53098">
    <property type="entry name" value="Ribonuclease H-like"/>
    <property type="match status" value="1"/>
</dbReference>
<evidence type="ECO:0000256" key="11">
    <source>
        <dbReference type="RuleBase" id="RU003515"/>
    </source>
</evidence>
<keyword evidence="8 10" id="KW-0255">Endonuclease</keyword>
<feature type="binding site" evidence="10">
    <location>
        <position position="131"/>
    </location>
    <ligand>
        <name>a divalent metal cation</name>
        <dbReference type="ChEBI" id="CHEBI:60240"/>
    </ligand>
</feature>
<evidence type="ECO:0000256" key="1">
    <source>
        <dbReference type="ARBA" id="ARBA00000077"/>
    </source>
</evidence>
<comment type="caution">
    <text evidence="13">The sequence shown here is derived from an EMBL/GenBank/DDBJ whole genome shotgun (WGS) entry which is preliminary data.</text>
</comment>
<dbReference type="GO" id="GO:0003723">
    <property type="term" value="F:RNA binding"/>
    <property type="evidence" value="ECO:0007669"/>
    <property type="project" value="UniProtKB-UniRule"/>
</dbReference>
<keyword evidence="5" id="KW-0963">Cytoplasm</keyword>
<dbReference type="InterPro" id="IPR012337">
    <property type="entry name" value="RNaseH-like_sf"/>
</dbReference>
<dbReference type="PANTHER" id="PTHR10954">
    <property type="entry name" value="RIBONUCLEASE H2 SUBUNIT A"/>
    <property type="match status" value="1"/>
</dbReference>
<accession>A0A507SIM4</accession>
<comment type="similarity">
    <text evidence="4">Belongs to the RNase HII family. RnhC subfamily.</text>
</comment>
<evidence type="ECO:0000313" key="13">
    <source>
        <dbReference type="EMBL" id="TQC51570.1"/>
    </source>
</evidence>
<proteinExistence type="inferred from homology"/>
<dbReference type="PANTHER" id="PTHR10954:SF23">
    <property type="entry name" value="RIBONUCLEASE"/>
    <property type="match status" value="1"/>
</dbReference>
<protein>
    <recommendedName>
        <fullName evidence="11">Ribonuclease</fullName>
        <ecNumber evidence="11">3.1.26.4</ecNumber>
    </recommendedName>
</protein>
<dbReference type="GO" id="GO:0005737">
    <property type="term" value="C:cytoplasm"/>
    <property type="evidence" value="ECO:0007669"/>
    <property type="project" value="UniProtKB-SubCell"/>
</dbReference>
<evidence type="ECO:0000313" key="14">
    <source>
        <dbReference type="Proteomes" id="UP000320801"/>
    </source>
</evidence>
<dbReference type="AlphaFoldDB" id="A0A507SIM4"/>
<sequence>MMNTHQQILNKMKFIEFNEQIDLKSNLIIGVDEVGAGEYFGPLIGAAVLIPIENKQKLINLGIKDSKALSDKKIIELAPKIQMLCEYGVYTLTPKGYNNLIDSYNANELKCLSHLKSIEKINSRADYIFIDQYSTLRSIEKYFERLLNVEFFALKSVSTDVILATKGEQKCLEVACASILARARLLQYQQQMSMDYGITFEKGSSNKTKEFAQWLWKNRPDINPYLVCKKNFKM</sequence>
<evidence type="ECO:0000256" key="2">
    <source>
        <dbReference type="ARBA" id="ARBA00004065"/>
    </source>
</evidence>
<reference evidence="13 14" key="1">
    <citation type="submission" date="2019-03" db="EMBL/GenBank/DDBJ databases">
        <title>Characterization of a novel Mycoplasma cynos real-time PCR assay.</title>
        <authorList>
            <person name="Tallmadge R.L."/>
            <person name="Mitchell P.K."/>
            <person name="Goodman L."/>
        </authorList>
    </citation>
    <scope>NUCLEOTIDE SEQUENCE [LARGE SCALE GENOMIC DNA]</scope>
    <source>
        <strain evidence="13 14">1642</strain>
    </source>
</reference>
<dbReference type="GO" id="GO:0043137">
    <property type="term" value="P:DNA replication, removal of RNA primer"/>
    <property type="evidence" value="ECO:0007669"/>
    <property type="project" value="TreeGrafter"/>
</dbReference>
<gene>
    <name evidence="13" type="ORF">E1I18_02125</name>
</gene>
<dbReference type="InterPro" id="IPR001352">
    <property type="entry name" value="RNase_HII/HIII"/>
</dbReference>
<feature type="binding site" evidence="10">
    <location>
        <position position="33"/>
    </location>
    <ligand>
        <name>a divalent metal cation</name>
        <dbReference type="ChEBI" id="CHEBI:60240"/>
    </ligand>
</feature>
<evidence type="ECO:0000256" key="6">
    <source>
        <dbReference type="ARBA" id="ARBA00022722"/>
    </source>
</evidence>
<dbReference type="EMBL" id="SMDN01000006">
    <property type="protein sequence ID" value="TQC51570.1"/>
    <property type="molecule type" value="Genomic_DNA"/>
</dbReference>
<organism evidence="13 14">
    <name type="scientific">Mycoplasmopsis mucosicanis</name>
    <dbReference type="NCBI Taxonomy" id="458208"/>
    <lineage>
        <taxon>Bacteria</taxon>
        <taxon>Bacillati</taxon>
        <taxon>Mycoplasmatota</taxon>
        <taxon>Mycoplasmoidales</taxon>
        <taxon>Metamycoplasmataceae</taxon>
        <taxon>Mycoplasmopsis</taxon>
    </lineage>
</organism>
<dbReference type="Gene3D" id="3.30.420.10">
    <property type="entry name" value="Ribonuclease H-like superfamily/Ribonuclease H"/>
    <property type="match status" value="1"/>
</dbReference>
<comment type="function">
    <text evidence="2 11">Endonuclease that specifically degrades the RNA of RNA-DNA hybrids.</text>
</comment>
<dbReference type="Pfam" id="PF01351">
    <property type="entry name" value="RNase_HII"/>
    <property type="match status" value="1"/>
</dbReference>
<keyword evidence="14" id="KW-1185">Reference proteome</keyword>